<name>A0A192Y925_9CAUD</name>
<dbReference type="OrthoDB" id="17661at10239"/>
<keyword evidence="2" id="KW-1185">Reference proteome</keyword>
<dbReference type="InterPro" id="IPR020147">
    <property type="entry name" value="Phage_T7-like_1.2"/>
</dbReference>
<dbReference type="Proteomes" id="UP000203606">
    <property type="component" value="Segment"/>
</dbReference>
<dbReference type="EMBL" id="KU927499">
    <property type="protein sequence ID" value="ANM45730.1"/>
    <property type="molecule type" value="Genomic_DNA"/>
</dbReference>
<accession>A0A192Y925</accession>
<protein>
    <submittedName>
        <fullName evidence="1">Uncharacterized protein</fullName>
    </submittedName>
</protein>
<dbReference type="GeneID" id="29068334"/>
<evidence type="ECO:0000313" key="1">
    <source>
        <dbReference type="EMBL" id="ANM45730.1"/>
    </source>
</evidence>
<organism evidence="1 2">
    <name type="scientific">Escherichia phage 64795_ec1</name>
    <dbReference type="NCBI Taxonomy" id="1837842"/>
    <lineage>
        <taxon>Viruses</taxon>
        <taxon>Duplodnaviria</taxon>
        <taxon>Heunggongvirae</taxon>
        <taxon>Uroviricota</taxon>
        <taxon>Caudoviricetes</taxon>
        <taxon>Autographivirales</taxon>
        <taxon>Autotranscriptaviridae</taxon>
        <taxon>Studiervirinae</taxon>
        <taxon>Teseptimavirus</taxon>
        <taxon>Teseptimavirus tv64795ec1</taxon>
    </lineage>
</organism>
<dbReference type="Pfam" id="PF10922">
    <property type="entry name" value="T7-like_gp12"/>
    <property type="match status" value="1"/>
</dbReference>
<proteinExistence type="predicted"/>
<sequence>MTSRQPKVVSLINHYAPVRINAAGRVNKMGRLYSGNLAAYKDAIERLREDHAVDVVTETYRREDYAQRRWVAGETLRVVLRNGVELTSKRFEQGDEDVRCNAQTEWLRKVHSDLKHWK</sequence>
<dbReference type="KEGG" id="vg:29068334"/>
<evidence type="ECO:0000313" key="2">
    <source>
        <dbReference type="Proteomes" id="UP000203606"/>
    </source>
</evidence>
<dbReference type="RefSeq" id="YP_009291483.1">
    <property type="nucleotide sequence ID" value="NC_031114.1"/>
</dbReference>
<reference evidence="1 2" key="1">
    <citation type="submission" date="2016-03" db="EMBL/GenBank/DDBJ databases">
        <title>Complete Genome Sequences of two Bacteriophages infecting Shiga-Toxin producing Escherichia coli.</title>
        <authorList>
            <person name="Paradiso R."/>
            <person name="Orsini M."/>
            <person name="Borriello G."/>
            <person name="Galiero G."/>
        </authorList>
    </citation>
    <scope>NUCLEOTIDE SEQUENCE [LARGE SCALE GENOMIC DNA]</scope>
</reference>